<dbReference type="InterPro" id="IPR051450">
    <property type="entry name" value="Gfo/Idh/MocA_Oxidoreductases"/>
</dbReference>
<dbReference type="InterPro" id="IPR000683">
    <property type="entry name" value="Gfo/Idh/MocA-like_OxRdtase_N"/>
</dbReference>
<dbReference type="InterPro" id="IPR036291">
    <property type="entry name" value="NAD(P)-bd_dom_sf"/>
</dbReference>
<feature type="domain" description="Gfo/Idh/MocA-like oxidoreductase N-terminal" evidence="1">
    <location>
        <begin position="8"/>
        <end position="129"/>
    </location>
</feature>
<reference evidence="2" key="1">
    <citation type="journal article" date="2021" name="Environ. Microbiol.">
        <title>Genomic characterization of three novel Desulfobacterota classes expand the metabolic and phylogenetic diversity of the phylum.</title>
        <authorList>
            <person name="Murphy C.L."/>
            <person name="Biggerstaff J."/>
            <person name="Eichhorn A."/>
            <person name="Ewing E."/>
            <person name="Shahan R."/>
            <person name="Soriano D."/>
            <person name="Stewart S."/>
            <person name="VanMol K."/>
            <person name="Walker R."/>
            <person name="Walters P."/>
            <person name="Elshahed M.S."/>
            <person name="Youssef N.H."/>
        </authorList>
    </citation>
    <scope>NUCLEOTIDE SEQUENCE</scope>
    <source>
        <strain evidence="2">Zod_Metabat.24</strain>
    </source>
</reference>
<dbReference type="Pfam" id="PF01408">
    <property type="entry name" value="GFO_IDH_MocA"/>
    <property type="match status" value="1"/>
</dbReference>
<dbReference type="Proteomes" id="UP000809273">
    <property type="component" value="Unassembled WGS sequence"/>
</dbReference>
<dbReference type="Gene3D" id="3.30.360.10">
    <property type="entry name" value="Dihydrodipicolinate Reductase, domain 2"/>
    <property type="match status" value="1"/>
</dbReference>
<organism evidence="2 3">
    <name type="scientific">Candidatus Zymogenus saltonus</name>
    <dbReference type="NCBI Taxonomy" id="2844893"/>
    <lineage>
        <taxon>Bacteria</taxon>
        <taxon>Deltaproteobacteria</taxon>
        <taxon>Candidatus Zymogenia</taxon>
        <taxon>Candidatus Zymogeniales</taxon>
        <taxon>Candidatus Zymogenaceae</taxon>
        <taxon>Candidatus Zymogenus</taxon>
    </lineage>
</organism>
<reference evidence="2" key="2">
    <citation type="submission" date="2021-01" db="EMBL/GenBank/DDBJ databases">
        <authorList>
            <person name="Hahn C.R."/>
            <person name="Youssef N.H."/>
            <person name="Elshahed M."/>
        </authorList>
    </citation>
    <scope>NUCLEOTIDE SEQUENCE</scope>
    <source>
        <strain evidence="2">Zod_Metabat.24</strain>
    </source>
</reference>
<evidence type="ECO:0000259" key="1">
    <source>
        <dbReference type="Pfam" id="PF01408"/>
    </source>
</evidence>
<evidence type="ECO:0000313" key="3">
    <source>
        <dbReference type="Proteomes" id="UP000809273"/>
    </source>
</evidence>
<dbReference type="GO" id="GO:0000166">
    <property type="term" value="F:nucleotide binding"/>
    <property type="evidence" value="ECO:0007669"/>
    <property type="project" value="InterPro"/>
</dbReference>
<dbReference type="Gene3D" id="3.40.50.720">
    <property type="entry name" value="NAD(P)-binding Rossmann-like Domain"/>
    <property type="match status" value="1"/>
</dbReference>
<proteinExistence type="predicted"/>
<dbReference type="AlphaFoldDB" id="A0A9D8KBP4"/>
<accession>A0A9D8KBP4</accession>
<dbReference type="SUPFAM" id="SSF51735">
    <property type="entry name" value="NAD(P)-binding Rossmann-fold domains"/>
    <property type="match status" value="1"/>
</dbReference>
<name>A0A9D8KBP4_9DELT</name>
<evidence type="ECO:0000313" key="2">
    <source>
        <dbReference type="EMBL" id="MBN1571974.1"/>
    </source>
</evidence>
<sequence length="458" mass="51750">MMAKKPVTVALLGAGERGQVMFGIFAKKHPDLFKYVAVAEANDQRRERFVKKFNIPKENVFADWRDLMEKPRLADAVINAMPDIHHYDSTIAALRKGYHTLLEKPMAQSPAQCVSLVNEAEKQGMILQIFLECRYLPLYERIRRLIDEGKIGELMGIQTSENLGYWHFIMSYVRGFARRSVDVISFLSAKGIHDFDLITWFADAHPISVSSYGKLTYFREENAPKGAPERCLDGCPVEKTCPFHAYKQYIKPGFPQIPVSLITGITPGTLVDGYIKYPHLRSLSAYNLTSVDREGRIEELKNGPHGRCVFKCDNDVMDHQLVNIEYEGGKLATLSLSAFSLTWERTLNINGTTGEIYSKDLTGRLEVRNFNPKNKVRRKRVRFNPLFHGGSDGTVLIEFAKSVRNFNKNKGADVLTRAKDALDSHLLCFAAEEARKNNTVVDMVKFKNDASMAAKSLG</sequence>
<dbReference type="SUPFAM" id="SSF55347">
    <property type="entry name" value="Glyceraldehyde-3-phosphate dehydrogenase-like, C-terminal domain"/>
    <property type="match status" value="1"/>
</dbReference>
<comment type="caution">
    <text evidence="2">The sequence shown here is derived from an EMBL/GenBank/DDBJ whole genome shotgun (WGS) entry which is preliminary data.</text>
</comment>
<dbReference type="PANTHER" id="PTHR43377">
    <property type="entry name" value="BILIVERDIN REDUCTASE A"/>
    <property type="match status" value="1"/>
</dbReference>
<gene>
    <name evidence="2" type="ORF">JW984_02120</name>
</gene>
<dbReference type="EMBL" id="JAFGIX010000009">
    <property type="protein sequence ID" value="MBN1571974.1"/>
    <property type="molecule type" value="Genomic_DNA"/>
</dbReference>
<protein>
    <submittedName>
        <fullName evidence="2">Gfo/Idh/MocA family oxidoreductase</fullName>
    </submittedName>
</protein>
<dbReference type="PANTHER" id="PTHR43377:SF2">
    <property type="entry name" value="BINDING ROSSMANN FOLD OXIDOREDUCTASE, PUTATIVE (AFU_ORTHOLOGUE AFUA_4G00560)-RELATED"/>
    <property type="match status" value="1"/>
</dbReference>